<sequence length="467" mass="51906">MLPFGLKLVWFALSLSGLIGCWAVLLPLAWAIQSYWGPIAYAVGITVLEGIFCLGLVWRMNPANMPRAFCLTQVLLTGLATFFLVGVLAAITTATTIYVAKPKQWASRNETSILPWRFYYLLPMLLFPLLASAVHVTFVVFFDTFEPFDGLNCVARPLWIGFLGYAGTPFLVTIPCLWLSLVSAIRVIRTHNHIRRARRSIDIQNLDHLTAIPQRKSKQSMKTRSSPSTPRAITAPSPSPSSILRMANNREAHRKPVSPVLRDERIRSYHLPFLPPSPDYLTAYSGHTRRSEDSFDTVSSVSFAEVSKPSTRTRSRSAEEDDVMTPLRPTPSSTTRSTRTIHNSDRISITQLAFAMQREVYTEPTDYYSYPDTVSSLSGIPPPTAQQSEFRSPSELSSVVRSLLIFQFAIIVAHLLSSITPIVDIISAKPQPAAFGTQHVAVLLAGWAPVAIFGPLSAVRSQLAFWR</sequence>
<keyword evidence="2" id="KW-1133">Transmembrane helix</keyword>
<evidence type="ECO:0000313" key="4">
    <source>
        <dbReference type="Proteomes" id="UP001218218"/>
    </source>
</evidence>
<dbReference type="PROSITE" id="PS51257">
    <property type="entry name" value="PROKAR_LIPOPROTEIN"/>
    <property type="match status" value="1"/>
</dbReference>
<evidence type="ECO:0000256" key="2">
    <source>
        <dbReference type="SAM" id="Phobius"/>
    </source>
</evidence>
<reference evidence="3" key="1">
    <citation type="submission" date="2023-03" db="EMBL/GenBank/DDBJ databases">
        <title>Massive genome expansion in bonnet fungi (Mycena s.s.) driven by repeated elements and novel gene families across ecological guilds.</title>
        <authorList>
            <consortium name="Lawrence Berkeley National Laboratory"/>
            <person name="Harder C.B."/>
            <person name="Miyauchi S."/>
            <person name="Viragh M."/>
            <person name="Kuo A."/>
            <person name="Thoen E."/>
            <person name="Andreopoulos B."/>
            <person name="Lu D."/>
            <person name="Skrede I."/>
            <person name="Drula E."/>
            <person name="Henrissat B."/>
            <person name="Morin E."/>
            <person name="Kohler A."/>
            <person name="Barry K."/>
            <person name="LaButti K."/>
            <person name="Morin E."/>
            <person name="Salamov A."/>
            <person name="Lipzen A."/>
            <person name="Mereny Z."/>
            <person name="Hegedus B."/>
            <person name="Baldrian P."/>
            <person name="Stursova M."/>
            <person name="Weitz H."/>
            <person name="Taylor A."/>
            <person name="Grigoriev I.V."/>
            <person name="Nagy L.G."/>
            <person name="Martin F."/>
            <person name="Kauserud H."/>
        </authorList>
    </citation>
    <scope>NUCLEOTIDE SEQUENCE</scope>
    <source>
        <strain evidence="3">CBHHK002</strain>
    </source>
</reference>
<feature type="transmembrane region" description="Helical" evidence="2">
    <location>
        <begin position="399"/>
        <end position="419"/>
    </location>
</feature>
<feature type="region of interest" description="Disordered" evidence="1">
    <location>
        <begin position="305"/>
        <end position="340"/>
    </location>
</feature>
<feature type="region of interest" description="Disordered" evidence="1">
    <location>
        <begin position="214"/>
        <end position="243"/>
    </location>
</feature>
<accession>A0AAD6Z094</accession>
<gene>
    <name evidence="3" type="ORF">DFH08DRAFT_905309</name>
</gene>
<feature type="transmembrane region" description="Helical" evidence="2">
    <location>
        <begin position="12"/>
        <end position="32"/>
    </location>
</feature>
<dbReference type="Proteomes" id="UP001218218">
    <property type="component" value="Unassembled WGS sequence"/>
</dbReference>
<proteinExistence type="predicted"/>
<comment type="caution">
    <text evidence="3">The sequence shown here is derived from an EMBL/GenBank/DDBJ whole genome shotgun (WGS) entry which is preliminary data.</text>
</comment>
<feature type="compositionally biased region" description="Low complexity" evidence="1">
    <location>
        <begin position="225"/>
        <end position="243"/>
    </location>
</feature>
<feature type="transmembrane region" description="Helical" evidence="2">
    <location>
        <begin position="39"/>
        <end position="58"/>
    </location>
</feature>
<dbReference type="AlphaFoldDB" id="A0AAD6Z094"/>
<feature type="compositionally biased region" description="Low complexity" evidence="1">
    <location>
        <begin position="325"/>
        <end position="340"/>
    </location>
</feature>
<name>A0AAD6Z094_9AGAR</name>
<protein>
    <submittedName>
        <fullName evidence="3">Uncharacterized protein</fullName>
    </submittedName>
</protein>
<keyword evidence="2" id="KW-0472">Membrane</keyword>
<feature type="transmembrane region" description="Helical" evidence="2">
    <location>
        <begin position="120"/>
        <end position="142"/>
    </location>
</feature>
<feature type="transmembrane region" description="Helical" evidence="2">
    <location>
        <begin position="439"/>
        <end position="459"/>
    </location>
</feature>
<feature type="transmembrane region" description="Helical" evidence="2">
    <location>
        <begin position="78"/>
        <end position="100"/>
    </location>
</feature>
<feature type="transmembrane region" description="Helical" evidence="2">
    <location>
        <begin position="162"/>
        <end position="188"/>
    </location>
</feature>
<keyword evidence="2" id="KW-0812">Transmembrane</keyword>
<evidence type="ECO:0000256" key="1">
    <source>
        <dbReference type="SAM" id="MobiDB-lite"/>
    </source>
</evidence>
<dbReference type="EMBL" id="JARIHO010000116">
    <property type="protein sequence ID" value="KAJ7302462.1"/>
    <property type="molecule type" value="Genomic_DNA"/>
</dbReference>
<organism evidence="3 4">
    <name type="scientific">Mycena albidolilacea</name>
    <dbReference type="NCBI Taxonomy" id="1033008"/>
    <lineage>
        <taxon>Eukaryota</taxon>
        <taxon>Fungi</taxon>
        <taxon>Dikarya</taxon>
        <taxon>Basidiomycota</taxon>
        <taxon>Agaricomycotina</taxon>
        <taxon>Agaricomycetes</taxon>
        <taxon>Agaricomycetidae</taxon>
        <taxon>Agaricales</taxon>
        <taxon>Marasmiineae</taxon>
        <taxon>Mycenaceae</taxon>
        <taxon>Mycena</taxon>
    </lineage>
</organism>
<keyword evidence="4" id="KW-1185">Reference proteome</keyword>
<evidence type="ECO:0000313" key="3">
    <source>
        <dbReference type="EMBL" id="KAJ7302462.1"/>
    </source>
</evidence>